<dbReference type="EMBL" id="JARYZI010000001">
    <property type="protein sequence ID" value="MDH8676884.1"/>
    <property type="molecule type" value="Genomic_DNA"/>
</dbReference>
<dbReference type="GO" id="GO:0008168">
    <property type="term" value="F:methyltransferase activity"/>
    <property type="evidence" value="ECO:0007669"/>
    <property type="project" value="UniProtKB-KW"/>
</dbReference>
<evidence type="ECO:0000313" key="2">
    <source>
        <dbReference type="EMBL" id="MDH8676884.1"/>
    </source>
</evidence>
<dbReference type="Pfam" id="PF08241">
    <property type="entry name" value="Methyltransf_11"/>
    <property type="match status" value="1"/>
</dbReference>
<gene>
    <name evidence="2" type="ORF">QE109_01930</name>
</gene>
<feature type="domain" description="Methyltransferase type 11" evidence="1">
    <location>
        <begin position="61"/>
        <end position="155"/>
    </location>
</feature>
<dbReference type="CDD" id="cd02440">
    <property type="entry name" value="AdoMet_MTases"/>
    <property type="match status" value="1"/>
</dbReference>
<dbReference type="InterPro" id="IPR029063">
    <property type="entry name" value="SAM-dependent_MTases_sf"/>
</dbReference>
<sequence length="251" mass="28640">MDPNTKKNKDAWEYRAYEFAVKSNGKPNEYAAHILQNPIATLKKHGKYFDHVDGLKIGNPCGSSGRRAVALAALGADVTVFDISRENERYAVELAKAANVKLNYVVSDVLAIDTAKYGTFFDKLYLEGGVLHYFHDIDKFMEKLYALLKYEGEVILNDFHPFRKVMPINYFKSSREDYFETDIHSGDLAYKGLLEASEGELFPECSYRYYNLSEIINAMISAGFMILEFNEEPSWTNEKLPGEITIHARKI</sequence>
<organism evidence="2 3">
    <name type="scientific">Fusibacter bizertensis</name>
    <dbReference type="NCBI Taxonomy" id="1488331"/>
    <lineage>
        <taxon>Bacteria</taxon>
        <taxon>Bacillati</taxon>
        <taxon>Bacillota</taxon>
        <taxon>Clostridia</taxon>
        <taxon>Eubacteriales</taxon>
        <taxon>Eubacteriales Family XII. Incertae Sedis</taxon>
        <taxon>Fusibacter</taxon>
    </lineage>
</organism>
<comment type="caution">
    <text evidence="2">The sequence shown here is derived from an EMBL/GenBank/DDBJ whole genome shotgun (WGS) entry which is preliminary data.</text>
</comment>
<evidence type="ECO:0000313" key="3">
    <source>
        <dbReference type="Proteomes" id="UP001158045"/>
    </source>
</evidence>
<dbReference type="Proteomes" id="UP001158045">
    <property type="component" value="Unassembled WGS sequence"/>
</dbReference>
<keyword evidence="2" id="KW-0489">Methyltransferase</keyword>
<keyword evidence="2" id="KW-0808">Transferase</keyword>
<keyword evidence="3" id="KW-1185">Reference proteome</keyword>
<dbReference type="Gene3D" id="3.40.50.150">
    <property type="entry name" value="Vaccinia Virus protein VP39"/>
    <property type="match status" value="1"/>
</dbReference>
<dbReference type="SUPFAM" id="SSF53335">
    <property type="entry name" value="S-adenosyl-L-methionine-dependent methyltransferases"/>
    <property type="match status" value="1"/>
</dbReference>
<evidence type="ECO:0000259" key="1">
    <source>
        <dbReference type="Pfam" id="PF08241"/>
    </source>
</evidence>
<dbReference type="EC" id="2.1.-.-" evidence="2"/>
<reference evidence="2 3" key="1">
    <citation type="submission" date="2023-04" db="EMBL/GenBank/DDBJ databases">
        <title>Fusibacter bizertensis strain WBS, isolated from littoral bottom sediments of the Arctic seas - biochemical and genomic analysis.</title>
        <authorList>
            <person name="Brioukhanov A.L."/>
        </authorList>
    </citation>
    <scope>NUCLEOTIDE SEQUENCE [LARGE SCALE GENOMIC DNA]</scope>
    <source>
        <strain evidence="2 3">WBS</strain>
    </source>
</reference>
<dbReference type="InterPro" id="IPR013216">
    <property type="entry name" value="Methyltransf_11"/>
</dbReference>
<name>A0ABT6N900_9FIRM</name>
<protein>
    <submittedName>
        <fullName evidence="2">Class I SAM-dependent methyltransferase</fullName>
        <ecNumber evidence="2">2.1.-.-</ecNumber>
    </submittedName>
</protein>
<dbReference type="RefSeq" id="WP_281092685.1">
    <property type="nucleotide sequence ID" value="NZ_JARYZI010000001.1"/>
</dbReference>
<proteinExistence type="predicted"/>
<dbReference type="GO" id="GO:0032259">
    <property type="term" value="P:methylation"/>
    <property type="evidence" value="ECO:0007669"/>
    <property type="project" value="UniProtKB-KW"/>
</dbReference>
<accession>A0ABT6N900</accession>